<dbReference type="Gene3D" id="3.40.50.720">
    <property type="entry name" value="NAD(P)-binding Rossmann-like Domain"/>
    <property type="match status" value="1"/>
</dbReference>
<evidence type="ECO:0000256" key="2">
    <source>
        <dbReference type="ARBA" id="ARBA00023002"/>
    </source>
</evidence>
<comment type="similarity">
    <text evidence="1 3">Belongs to the short-chain dehydrogenases/reductases (SDR) family.</text>
</comment>
<dbReference type="CDD" id="cd05233">
    <property type="entry name" value="SDR_c"/>
    <property type="match status" value="1"/>
</dbReference>
<dbReference type="GO" id="GO:0016491">
    <property type="term" value="F:oxidoreductase activity"/>
    <property type="evidence" value="ECO:0007669"/>
    <property type="project" value="UniProtKB-KW"/>
</dbReference>
<protein>
    <submittedName>
        <fullName evidence="4">3-oxoacyl-ACP reductase</fullName>
    </submittedName>
</protein>
<dbReference type="PROSITE" id="PS00061">
    <property type="entry name" value="ADH_SHORT"/>
    <property type="match status" value="1"/>
</dbReference>
<gene>
    <name evidence="4" type="ORF">WT83_15005</name>
</gene>
<keyword evidence="2" id="KW-0560">Oxidoreductase</keyword>
<dbReference type="AlphaFoldDB" id="A0A119VK24"/>
<comment type="caution">
    <text evidence="4">The sequence shown here is derived from an EMBL/GenBank/DDBJ whole genome shotgun (WGS) entry which is preliminary data.</text>
</comment>
<name>A0A119VK24_9BURK</name>
<evidence type="ECO:0000256" key="3">
    <source>
        <dbReference type="RuleBase" id="RU000363"/>
    </source>
</evidence>
<dbReference type="SUPFAM" id="SSF51735">
    <property type="entry name" value="NAD(P)-binding Rossmann-fold domains"/>
    <property type="match status" value="1"/>
</dbReference>
<dbReference type="PANTHER" id="PTHR43669:SF12">
    <property type="entry name" value="BLR5618 PROTEIN"/>
    <property type="match status" value="1"/>
</dbReference>
<dbReference type="PRINTS" id="PR00080">
    <property type="entry name" value="SDRFAMILY"/>
</dbReference>
<dbReference type="Proteomes" id="UP000068016">
    <property type="component" value="Unassembled WGS sequence"/>
</dbReference>
<dbReference type="PRINTS" id="PR00081">
    <property type="entry name" value="GDHRDH"/>
</dbReference>
<organism evidence="4 5">
    <name type="scientific">Burkholderia territorii</name>
    <dbReference type="NCBI Taxonomy" id="1503055"/>
    <lineage>
        <taxon>Bacteria</taxon>
        <taxon>Pseudomonadati</taxon>
        <taxon>Pseudomonadota</taxon>
        <taxon>Betaproteobacteria</taxon>
        <taxon>Burkholderiales</taxon>
        <taxon>Burkholderiaceae</taxon>
        <taxon>Burkholderia</taxon>
        <taxon>Burkholderia cepacia complex</taxon>
    </lineage>
</organism>
<proteinExistence type="inferred from homology"/>
<evidence type="ECO:0000256" key="1">
    <source>
        <dbReference type="ARBA" id="ARBA00006484"/>
    </source>
</evidence>
<dbReference type="PANTHER" id="PTHR43669">
    <property type="entry name" value="5-KETO-D-GLUCONATE 5-REDUCTASE"/>
    <property type="match status" value="1"/>
</dbReference>
<dbReference type="FunFam" id="3.40.50.720:FF:000084">
    <property type="entry name" value="Short-chain dehydrogenase reductase"/>
    <property type="match status" value="1"/>
</dbReference>
<evidence type="ECO:0000313" key="5">
    <source>
        <dbReference type="Proteomes" id="UP000068016"/>
    </source>
</evidence>
<dbReference type="InterPro" id="IPR002347">
    <property type="entry name" value="SDR_fam"/>
</dbReference>
<sequence>MSVSKKFAAVTGAGSGIGRAAAIALANAGYTVALIGRNAASLGDTKAAIVAARGDAHVFPADVTDEASVEHAFARIARAFGRLDVLFNNAGRNAPAVPLDEYEIDVWNDVVATNLTGVFLCARAAWRMMKAQTPQGGRIINNGSISAYTPRPNTIAYTATKHAVAGITKSLALDGRAYNIACGQIDIGNAATSLTERMTEGVPQADGRMAPEARMDVAHVANAVVQMANLPLDTNILNMTIMATTMPFVGRG</sequence>
<dbReference type="InterPro" id="IPR036291">
    <property type="entry name" value="NAD(P)-bd_dom_sf"/>
</dbReference>
<dbReference type="RefSeq" id="WP_060347269.1">
    <property type="nucleotide sequence ID" value="NZ_LPLZ01000042.1"/>
</dbReference>
<dbReference type="Pfam" id="PF00106">
    <property type="entry name" value="adh_short"/>
    <property type="match status" value="1"/>
</dbReference>
<reference evidence="4 5" key="1">
    <citation type="submission" date="2015-11" db="EMBL/GenBank/DDBJ databases">
        <title>Expanding the genomic diversity of Burkholderia species for the development of highly accurate diagnostics.</title>
        <authorList>
            <person name="Sahl J."/>
            <person name="Keim P."/>
            <person name="Wagner D."/>
        </authorList>
    </citation>
    <scope>NUCLEOTIDE SEQUENCE [LARGE SCALE GENOMIC DNA]</scope>
    <source>
        <strain evidence="4 5">MSMB793WGS</strain>
    </source>
</reference>
<dbReference type="InterPro" id="IPR020904">
    <property type="entry name" value="Sc_DH/Rdtase_CS"/>
</dbReference>
<accession>A0A119VK24</accession>
<evidence type="ECO:0000313" key="4">
    <source>
        <dbReference type="EMBL" id="KWN16006.1"/>
    </source>
</evidence>
<dbReference type="EMBL" id="LPLZ01000042">
    <property type="protein sequence ID" value="KWN16006.1"/>
    <property type="molecule type" value="Genomic_DNA"/>
</dbReference>